<proteinExistence type="predicted"/>
<accession>A0A8S5S0H7</accession>
<dbReference type="Gene3D" id="6.10.140.450">
    <property type="match status" value="1"/>
</dbReference>
<reference evidence="1" key="1">
    <citation type="journal article" date="2021" name="Proc. Natl. Acad. Sci. U.S.A.">
        <title>A Catalog of Tens of Thousands of Viruses from Human Metagenomes Reveals Hidden Associations with Chronic Diseases.</title>
        <authorList>
            <person name="Tisza M.J."/>
            <person name="Buck C.B."/>
        </authorList>
    </citation>
    <scope>NUCLEOTIDE SEQUENCE</scope>
    <source>
        <strain evidence="1">Ct8Lf7</strain>
    </source>
</reference>
<dbReference type="PROSITE" id="PS51331">
    <property type="entry name" value="THYX"/>
    <property type="match status" value="1"/>
</dbReference>
<dbReference type="GO" id="GO:0050797">
    <property type="term" value="F:thymidylate synthase (FAD) activity"/>
    <property type="evidence" value="ECO:0007669"/>
    <property type="project" value="InterPro"/>
</dbReference>
<dbReference type="CDD" id="cd20175">
    <property type="entry name" value="ThyX"/>
    <property type="match status" value="1"/>
</dbReference>
<dbReference type="GO" id="GO:0006231">
    <property type="term" value="P:dTMP biosynthetic process"/>
    <property type="evidence" value="ECO:0007669"/>
    <property type="project" value="InterPro"/>
</dbReference>
<organism evidence="1">
    <name type="scientific">Podoviridae sp. ct8Lf7</name>
    <dbReference type="NCBI Taxonomy" id="2827723"/>
    <lineage>
        <taxon>Viruses</taxon>
        <taxon>Duplodnaviria</taxon>
        <taxon>Heunggongvirae</taxon>
        <taxon>Uroviricota</taxon>
        <taxon>Caudoviricetes</taxon>
    </lineage>
</organism>
<dbReference type="PANTHER" id="PTHR34934:SF1">
    <property type="entry name" value="FLAVIN-DEPENDENT THYMIDYLATE SYNTHASE"/>
    <property type="match status" value="1"/>
</dbReference>
<dbReference type="SUPFAM" id="SSF69796">
    <property type="entry name" value="Thymidylate synthase-complementing protein Thy1"/>
    <property type="match status" value="1"/>
</dbReference>
<evidence type="ECO:0000313" key="1">
    <source>
        <dbReference type="EMBL" id="DAF44263.1"/>
    </source>
</evidence>
<dbReference type="Gene3D" id="3.30.1360.170">
    <property type="match status" value="1"/>
</dbReference>
<dbReference type="InterPro" id="IPR003669">
    <property type="entry name" value="Thymidylate_synthase_ThyX"/>
</dbReference>
<protein>
    <submittedName>
        <fullName evidence="1">Thymidylate synthase complementing protein</fullName>
    </submittedName>
</protein>
<dbReference type="GO" id="GO:0070402">
    <property type="term" value="F:NADPH binding"/>
    <property type="evidence" value="ECO:0007669"/>
    <property type="project" value="TreeGrafter"/>
</dbReference>
<dbReference type="PANTHER" id="PTHR34934">
    <property type="entry name" value="FLAVIN-DEPENDENT THYMIDYLATE SYNTHASE"/>
    <property type="match status" value="1"/>
</dbReference>
<name>A0A8S5S0H7_9CAUD</name>
<dbReference type="Pfam" id="PF02511">
    <property type="entry name" value="Thy1"/>
    <property type="match status" value="1"/>
</dbReference>
<dbReference type="InterPro" id="IPR036098">
    <property type="entry name" value="Thymidylate_synthase_ThyX_sf"/>
</dbReference>
<dbReference type="GO" id="GO:0004799">
    <property type="term" value="F:thymidylate synthase activity"/>
    <property type="evidence" value="ECO:0007669"/>
    <property type="project" value="TreeGrafter"/>
</dbReference>
<sequence length="331" mass="38917">MKLVRPSFEILEQKPKAIAIPDDMEIGPRMVREELLSSVYRQIEIAGRICYKSEDKITDTSAKSFVDRMVKSGHGTVLEHGTVYLNFTDNIVEARKRYIRNFYSKVYKNTLKEDWKYPHLYVVTNYRVLVENGWLEDLQYICKPTEYHEKRITVKFVCDRGVLQEFRTHRVFSKDDDDNYICDVGNFSACAESTRYCNYSKDKFGNECTFIYPNWFNKYFEDNYSNLNIRDWQTGLDIACAETNWIYAVLYAEKAYFSSISNGMKPQQARTVLPNSLKTELVMTGFVSDWKHFFRLRVERLAKSKPHPQASELATPLYEEFVARGYIDSLE</sequence>
<dbReference type="GO" id="GO:0050660">
    <property type="term" value="F:flavin adenine dinucleotide binding"/>
    <property type="evidence" value="ECO:0007669"/>
    <property type="project" value="InterPro"/>
</dbReference>
<dbReference type="EMBL" id="BK032511">
    <property type="protein sequence ID" value="DAF44263.1"/>
    <property type="molecule type" value="Genomic_DNA"/>
</dbReference>